<dbReference type="Proteomes" id="UP001500503">
    <property type="component" value="Unassembled WGS sequence"/>
</dbReference>
<protein>
    <submittedName>
        <fullName evidence="1">Uncharacterized protein</fullName>
    </submittedName>
</protein>
<evidence type="ECO:0000313" key="2">
    <source>
        <dbReference type="Proteomes" id="UP001500503"/>
    </source>
</evidence>
<reference evidence="2" key="1">
    <citation type="journal article" date="2019" name="Int. J. Syst. Evol. Microbiol.">
        <title>The Global Catalogue of Microorganisms (GCM) 10K type strain sequencing project: providing services to taxonomists for standard genome sequencing and annotation.</title>
        <authorList>
            <consortium name="The Broad Institute Genomics Platform"/>
            <consortium name="The Broad Institute Genome Sequencing Center for Infectious Disease"/>
            <person name="Wu L."/>
            <person name="Ma J."/>
        </authorList>
    </citation>
    <scope>NUCLEOTIDE SEQUENCE [LARGE SCALE GENOMIC DNA]</scope>
    <source>
        <strain evidence="2">JCM 17933</strain>
    </source>
</reference>
<proteinExistence type="predicted"/>
<sequence>MGQKHSLFPNSLYIKREEFEIKGENCPTGAKNCPSGYRSKIRPVLAASVGREPGGVMPTK</sequence>
<organism evidence="1 2">
    <name type="scientific">Actinoallomurus oryzae</name>
    <dbReference type="NCBI Taxonomy" id="502180"/>
    <lineage>
        <taxon>Bacteria</taxon>
        <taxon>Bacillati</taxon>
        <taxon>Actinomycetota</taxon>
        <taxon>Actinomycetes</taxon>
        <taxon>Streptosporangiales</taxon>
        <taxon>Thermomonosporaceae</taxon>
        <taxon>Actinoallomurus</taxon>
    </lineage>
</organism>
<evidence type="ECO:0000313" key="1">
    <source>
        <dbReference type="EMBL" id="GAA4506336.1"/>
    </source>
</evidence>
<comment type="caution">
    <text evidence="1">The sequence shown here is derived from an EMBL/GenBank/DDBJ whole genome shotgun (WGS) entry which is preliminary data.</text>
</comment>
<name>A0ABP8QPB4_9ACTN</name>
<gene>
    <name evidence="1" type="ORF">GCM10023191_063270</name>
</gene>
<accession>A0ABP8QPB4</accession>
<dbReference type="EMBL" id="BAABHF010000039">
    <property type="protein sequence ID" value="GAA4506336.1"/>
    <property type="molecule type" value="Genomic_DNA"/>
</dbReference>
<keyword evidence="2" id="KW-1185">Reference proteome</keyword>